<comment type="pathway">
    <text evidence="7 8">Cell wall biogenesis; peptidoglycan biosynthesis.</text>
</comment>
<comment type="caution">
    <text evidence="7">Lacks conserved residue(s) required for the propagation of feature annotation.</text>
</comment>
<evidence type="ECO:0000256" key="5">
    <source>
        <dbReference type="ARBA" id="ARBA00023306"/>
    </source>
</evidence>
<feature type="binding site" evidence="7">
    <location>
        <position position="175"/>
    </location>
    <ligand>
        <name>UDP-N-acetyl-alpha-D-muramoyl-L-alanyl-D-glutamate</name>
        <dbReference type="ChEBI" id="CHEBI:83900"/>
    </ligand>
</feature>
<feature type="short sequence motif" description="Meso-diaminopimelate recognition motif" evidence="7">
    <location>
        <begin position="395"/>
        <end position="398"/>
    </location>
</feature>
<dbReference type="InterPro" id="IPR005761">
    <property type="entry name" value="UDP-N-AcMur-Glu-dNH2Pim_ligase"/>
</dbReference>
<dbReference type="InterPro" id="IPR000713">
    <property type="entry name" value="Mur_ligase_N"/>
</dbReference>
<feature type="modified residue" description="N6-carboxylysine" evidence="7">
    <location>
        <position position="207"/>
    </location>
</feature>
<keyword evidence="7" id="KW-0067">ATP-binding</keyword>
<feature type="binding site" evidence="7">
    <location>
        <position position="18"/>
    </location>
    <ligand>
        <name>UDP-N-acetyl-alpha-D-muramoyl-L-alanyl-D-glutamate</name>
        <dbReference type="ChEBI" id="CHEBI:83900"/>
    </ligand>
</feature>
<evidence type="ECO:0000313" key="12">
    <source>
        <dbReference type="EMBL" id="MDR6287999.1"/>
    </source>
</evidence>
<feature type="binding site" evidence="7">
    <location>
        <begin position="98"/>
        <end position="104"/>
    </location>
    <ligand>
        <name>ATP</name>
        <dbReference type="ChEBI" id="CHEBI:30616"/>
    </ligand>
</feature>
<dbReference type="RefSeq" id="WP_309791934.1">
    <property type="nucleotide sequence ID" value="NZ_JAVDPW010000001.1"/>
</dbReference>
<keyword evidence="5 7" id="KW-0131">Cell cycle</keyword>
<feature type="binding site" evidence="7">
    <location>
        <position position="447"/>
    </location>
    <ligand>
        <name>meso-2,6-diaminopimelate</name>
        <dbReference type="ChEBI" id="CHEBI:57791"/>
    </ligand>
</feature>
<dbReference type="SUPFAM" id="SSF63418">
    <property type="entry name" value="MurE/MurF N-terminal domain"/>
    <property type="match status" value="1"/>
</dbReference>
<dbReference type="Gene3D" id="3.40.1190.10">
    <property type="entry name" value="Mur-like, catalytic domain"/>
    <property type="match status" value="1"/>
</dbReference>
<keyword evidence="7" id="KW-0460">Magnesium</keyword>
<evidence type="ECO:0000313" key="13">
    <source>
        <dbReference type="Proteomes" id="UP001262410"/>
    </source>
</evidence>
<evidence type="ECO:0000256" key="4">
    <source>
        <dbReference type="ARBA" id="ARBA00022984"/>
    </source>
</evidence>
<dbReference type="Gene3D" id="3.40.1390.10">
    <property type="entry name" value="MurE/MurF, N-terminal domain"/>
    <property type="match status" value="1"/>
</dbReference>
<organism evidence="12 13">
    <name type="scientific">Inquilinus ginsengisoli</name>
    <dbReference type="NCBI Taxonomy" id="363840"/>
    <lineage>
        <taxon>Bacteria</taxon>
        <taxon>Pseudomonadati</taxon>
        <taxon>Pseudomonadota</taxon>
        <taxon>Alphaproteobacteria</taxon>
        <taxon>Rhodospirillales</taxon>
        <taxon>Rhodospirillaceae</taxon>
        <taxon>Inquilinus</taxon>
    </lineage>
</organism>
<feature type="binding site" evidence="7">
    <location>
        <position position="443"/>
    </location>
    <ligand>
        <name>meso-2,6-diaminopimelate</name>
        <dbReference type="ChEBI" id="CHEBI:57791"/>
    </ligand>
</feature>
<feature type="binding site" evidence="7">
    <location>
        <position position="371"/>
    </location>
    <ligand>
        <name>meso-2,6-diaminopimelate</name>
        <dbReference type="ChEBI" id="CHEBI:57791"/>
    </ligand>
</feature>
<dbReference type="Pfam" id="PF08245">
    <property type="entry name" value="Mur_ligase_M"/>
    <property type="match status" value="1"/>
</dbReference>
<comment type="caution">
    <text evidence="12">The sequence shown here is derived from an EMBL/GenBank/DDBJ whole genome shotgun (WGS) entry which is preliminary data.</text>
</comment>
<evidence type="ECO:0000259" key="10">
    <source>
        <dbReference type="Pfam" id="PF02875"/>
    </source>
</evidence>
<comment type="catalytic activity">
    <reaction evidence="7">
        <text>UDP-N-acetyl-alpha-D-muramoyl-L-alanyl-D-glutamate + meso-2,6-diaminopimelate + ATP = UDP-N-acetyl-alpha-D-muramoyl-L-alanyl-gamma-D-glutamyl-meso-2,6-diaminopimelate + ADP + phosphate + H(+)</text>
        <dbReference type="Rhea" id="RHEA:23676"/>
        <dbReference type="ChEBI" id="CHEBI:15378"/>
        <dbReference type="ChEBI" id="CHEBI:30616"/>
        <dbReference type="ChEBI" id="CHEBI:43474"/>
        <dbReference type="ChEBI" id="CHEBI:57791"/>
        <dbReference type="ChEBI" id="CHEBI:83900"/>
        <dbReference type="ChEBI" id="CHEBI:83905"/>
        <dbReference type="ChEBI" id="CHEBI:456216"/>
        <dbReference type="EC" id="6.3.2.13"/>
    </reaction>
</comment>
<evidence type="ECO:0000256" key="6">
    <source>
        <dbReference type="ARBA" id="ARBA00023316"/>
    </source>
</evidence>
<dbReference type="HAMAP" id="MF_00208">
    <property type="entry name" value="MurE"/>
    <property type="match status" value="1"/>
</dbReference>
<feature type="domain" description="Mur ligase central" evidence="11">
    <location>
        <begin position="96"/>
        <end position="298"/>
    </location>
</feature>
<feature type="domain" description="Mur ligase C-terminal" evidence="10">
    <location>
        <begin position="321"/>
        <end position="445"/>
    </location>
</feature>
<dbReference type="NCBIfam" id="NF001126">
    <property type="entry name" value="PRK00139.1-4"/>
    <property type="match status" value="1"/>
</dbReference>
<evidence type="ECO:0000256" key="8">
    <source>
        <dbReference type="RuleBase" id="RU004135"/>
    </source>
</evidence>
<dbReference type="Pfam" id="PF01225">
    <property type="entry name" value="Mur_ligase"/>
    <property type="match status" value="1"/>
</dbReference>
<dbReference type="PANTHER" id="PTHR23135">
    <property type="entry name" value="MUR LIGASE FAMILY MEMBER"/>
    <property type="match status" value="1"/>
</dbReference>
<evidence type="ECO:0000256" key="1">
    <source>
        <dbReference type="ARBA" id="ARBA00005898"/>
    </source>
</evidence>
<dbReference type="SUPFAM" id="SSF53623">
    <property type="entry name" value="MurD-like peptide ligases, catalytic domain"/>
    <property type="match status" value="1"/>
</dbReference>
<feature type="domain" description="Mur ligase N-terminal catalytic" evidence="9">
    <location>
        <begin position="12"/>
        <end position="86"/>
    </location>
</feature>
<feature type="binding site" evidence="7">
    <location>
        <position position="167"/>
    </location>
    <ligand>
        <name>UDP-N-acetyl-alpha-D-muramoyl-L-alanyl-D-glutamate</name>
        <dbReference type="ChEBI" id="CHEBI:83900"/>
    </ligand>
</feature>
<dbReference type="Proteomes" id="UP001262410">
    <property type="component" value="Unassembled WGS sequence"/>
</dbReference>
<sequence length="482" mass="50211">MSDASTLPAGLKGLTADSRAVRPGYLFAALPGARADGRGFIADALAAGAAAILAPEGTVLPPGATATLVTDANPRRRLALMAAGFYRLQPATIAAVTGTSGKTSTVNFARQLWTLLGHQAASVGTLGVMAPGRERYGSLTTPDPVALHAELADLAASGVTKLAMEASSHGLDQFRLDGVRVTLAAFTNFTQDHLDYHPTMAEYLAAKARLFDQVLQPGGTAVINADIPEAPGLVARARGAGREVLTFGRAGQDFRMDRAEPLPHGIDLVFTAGGRSFRAELSLVGGFQAYNVLCALALVVADGADLATAAGLLSRLKGIPGRVELVASHPNGAPVYVDYSHKPGALETVLTALRAHTPGALVVVFGCGGDRDKGKRPLMGEIAARFADRVIVTDDNPRSEQPAEIRRQVMAGCPGATEIGDRAEAIRAAVEGLGPGDVLVVAGKGHETGQIIGDEVRPFDDAEQARQAVTHVKSDPRWRRTP</sequence>
<dbReference type="InterPro" id="IPR035911">
    <property type="entry name" value="MurE/MurF_N"/>
</dbReference>
<keyword evidence="13" id="KW-1185">Reference proteome</keyword>
<keyword evidence="7" id="KW-0963">Cytoplasm</keyword>
<gene>
    <name evidence="7" type="primary">murE</name>
    <name evidence="12" type="ORF">E9232_000498</name>
</gene>
<dbReference type="InterPro" id="IPR004101">
    <property type="entry name" value="Mur_ligase_C"/>
</dbReference>
<feature type="binding site" evidence="7">
    <location>
        <position position="173"/>
    </location>
    <ligand>
        <name>UDP-N-acetyl-alpha-D-muramoyl-L-alanyl-D-glutamate</name>
        <dbReference type="ChEBI" id="CHEBI:83900"/>
    </ligand>
</feature>
<dbReference type="InterPro" id="IPR013221">
    <property type="entry name" value="Mur_ligase_cen"/>
</dbReference>
<keyword evidence="3 7" id="KW-0133">Cell shape</keyword>
<keyword evidence="4 7" id="KW-0573">Peptidoglycan synthesis</keyword>
<dbReference type="NCBIfam" id="NF001124">
    <property type="entry name" value="PRK00139.1-2"/>
    <property type="match status" value="1"/>
</dbReference>
<dbReference type="SUPFAM" id="SSF53244">
    <property type="entry name" value="MurD-like peptide ligases, peptide-binding domain"/>
    <property type="match status" value="1"/>
</dbReference>
<name>A0ABU1JIY7_9PROT</name>
<protein>
    <recommendedName>
        <fullName evidence="7">UDP-N-acetylmuramoyl-L-alanyl-D-glutamate--2,6-diaminopimelate ligase</fullName>
        <ecNumber evidence="7">6.3.2.13</ecNumber>
    </recommendedName>
    <alternativeName>
        <fullName evidence="7">Meso-A2pm-adding enzyme</fullName>
    </alternativeName>
    <alternativeName>
        <fullName evidence="7">Meso-diaminopimelate-adding enzyme</fullName>
    </alternativeName>
    <alternativeName>
        <fullName evidence="7">UDP-MurNAc-L-Ala-D-Glu:meso-diaminopimelate ligase</fullName>
    </alternativeName>
    <alternativeName>
        <fullName evidence="7">UDP-MurNAc-tripeptide synthetase</fullName>
    </alternativeName>
    <alternativeName>
        <fullName evidence="7">UDP-N-acetylmuramyl-tripeptide synthetase</fullName>
    </alternativeName>
</protein>
<feature type="binding site" evidence="7">
    <location>
        <begin position="395"/>
        <end position="398"/>
    </location>
    <ligand>
        <name>meso-2,6-diaminopimelate</name>
        <dbReference type="ChEBI" id="CHEBI:57791"/>
    </ligand>
</feature>
<comment type="similarity">
    <text evidence="1 7">Belongs to the MurCDEF family. MurE subfamily.</text>
</comment>
<dbReference type="PANTHER" id="PTHR23135:SF4">
    <property type="entry name" value="UDP-N-ACETYLMURAMOYL-L-ALANYL-D-GLUTAMATE--2,6-DIAMINOPIMELATE LIGASE MURE HOMOLOG, CHLOROPLASTIC"/>
    <property type="match status" value="1"/>
</dbReference>
<comment type="cofactor">
    <cofactor evidence="7">
        <name>Mg(2+)</name>
        <dbReference type="ChEBI" id="CHEBI:18420"/>
    </cofactor>
</comment>
<accession>A0ABU1JIY7</accession>
<comment type="function">
    <text evidence="7">Catalyzes the addition of meso-diaminopimelic acid to the nucleotide precursor UDP-N-acetylmuramoyl-L-alanyl-D-glutamate (UMAG) in the biosynthesis of bacterial cell-wall peptidoglycan.</text>
</comment>
<evidence type="ECO:0000259" key="11">
    <source>
        <dbReference type="Pfam" id="PF08245"/>
    </source>
</evidence>
<keyword evidence="7 12" id="KW-0436">Ligase</keyword>
<evidence type="ECO:0000256" key="3">
    <source>
        <dbReference type="ARBA" id="ARBA00022960"/>
    </source>
</evidence>
<evidence type="ECO:0000256" key="7">
    <source>
        <dbReference type="HAMAP-Rule" id="MF_00208"/>
    </source>
</evidence>
<dbReference type="InterPro" id="IPR036615">
    <property type="entry name" value="Mur_ligase_C_dom_sf"/>
</dbReference>
<keyword evidence="2 7" id="KW-0132">Cell division</keyword>
<dbReference type="NCBIfam" id="TIGR01085">
    <property type="entry name" value="murE"/>
    <property type="match status" value="1"/>
</dbReference>
<dbReference type="EC" id="6.3.2.13" evidence="7"/>
<comment type="subcellular location">
    <subcellularLocation>
        <location evidence="7 8">Cytoplasm</location>
    </subcellularLocation>
</comment>
<dbReference type="InterPro" id="IPR036565">
    <property type="entry name" value="Mur-like_cat_sf"/>
</dbReference>
<dbReference type="Pfam" id="PF02875">
    <property type="entry name" value="Mur_ligase_C"/>
    <property type="match status" value="1"/>
</dbReference>
<comment type="PTM">
    <text evidence="7">Carboxylation is probably crucial for Mg(2+) binding and, consequently, for the gamma-phosphate positioning of ATP.</text>
</comment>
<reference evidence="12 13" key="1">
    <citation type="submission" date="2023-07" db="EMBL/GenBank/DDBJ databases">
        <title>Sorghum-associated microbial communities from plants grown in Nebraska, USA.</title>
        <authorList>
            <person name="Schachtman D."/>
        </authorList>
    </citation>
    <scope>NUCLEOTIDE SEQUENCE [LARGE SCALE GENOMIC DNA]</scope>
    <source>
        <strain evidence="12 13">584</strain>
    </source>
</reference>
<evidence type="ECO:0000256" key="2">
    <source>
        <dbReference type="ARBA" id="ARBA00022618"/>
    </source>
</evidence>
<keyword evidence="6 7" id="KW-0961">Cell wall biogenesis/degradation</keyword>
<dbReference type="EMBL" id="JAVDPW010000001">
    <property type="protein sequence ID" value="MDR6287999.1"/>
    <property type="molecule type" value="Genomic_DNA"/>
</dbReference>
<dbReference type="GO" id="GO:0008765">
    <property type="term" value="F:UDP-N-acetylmuramoylalanyl-D-glutamate-2,6-diaminopimelate ligase activity"/>
    <property type="evidence" value="ECO:0007669"/>
    <property type="project" value="UniProtKB-EC"/>
</dbReference>
<proteinExistence type="inferred from homology"/>
<dbReference type="Gene3D" id="3.90.190.20">
    <property type="entry name" value="Mur ligase, C-terminal domain"/>
    <property type="match status" value="1"/>
</dbReference>
<keyword evidence="7" id="KW-0547">Nucleotide-binding</keyword>
<evidence type="ECO:0000259" key="9">
    <source>
        <dbReference type="Pfam" id="PF01225"/>
    </source>
</evidence>
<feature type="binding site" evidence="7">
    <location>
        <begin position="140"/>
        <end position="141"/>
    </location>
    <ligand>
        <name>UDP-N-acetyl-alpha-D-muramoyl-L-alanyl-D-glutamate</name>
        <dbReference type="ChEBI" id="CHEBI:83900"/>
    </ligand>
</feature>